<keyword evidence="4 10" id="KW-0812">Transmembrane</keyword>
<evidence type="ECO:0000256" key="6">
    <source>
        <dbReference type="ARBA" id="ARBA00022741"/>
    </source>
</evidence>
<keyword evidence="6 10" id="KW-0547">Nucleotide-binding</keyword>
<dbReference type="PROSITE" id="PS51794">
    <property type="entry name" value="DAC"/>
    <property type="match status" value="1"/>
</dbReference>
<dbReference type="SUPFAM" id="SSF143597">
    <property type="entry name" value="YojJ-like"/>
    <property type="match status" value="1"/>
</dbReference>
<evidence type="ECO:0000256" key="5">
    <source>
        <dbReference type="ARBA" id="ARBA00022695"/>
    </source>
</evidence>
<dbReference type="OrthoDB" id="9807385at2"/>
<keyword evidence="2 10" id="KW-1003">Cell membrane</keyword>
<keyword evidence="9 10" id="KW-0472">Membrane</keyword>
<organism evidence="12 13">
    <name type="scientific">Solitalea longa</name>
    <dbReference type="NCBI Taxonomy" id="2079460"/>
    <lineage>
        <taxon>Bacteria</taxon>
        <taxon>Pseudomonadati</taxon>
        <taxon>Bacteroidota</taxon>
        <taxon>Sphingobacteriia</taxon>
        <taxon>Sphingobacteriales</taxon>
        <taxon>Sphingobacteriaceae</taxon>
        <taxon>Solitalea</taxon>
    </lineage>
</organism>
<accession>A0A2S5AB86</accession>
<dbReference type="Proteomes" id="UP000236893">
    <property type="component" value="Unassembled WGS sequence"/>
</dbReference>
<dbReference type="Pfam" id="PF02457">
    <property type="entry name" value="DAC"/>
    <property type="match status" value="1"/>
</dbReference>
<feature type="transmembrane region" description="Helical" evidence="10">
    <location>
        <begin position="61"/>
        <end position="82"/>
    </location>
</feature>
<dbReference type="PIRSF" id="PIRSF004793">
    <property type="entry name" value="UCP004793"/>
    <property type="match status" value="1"/>
</dbReference>
<comment type="similarity">
    <text evidence="10">Belongs to the adenylate cyclase family. DacA/CdaA subfamily.</text>
</comment>
<dbReference type="GO" id="GO:0005524">
    <property type="term" value="F:ATP binding"/>
    <property type="evidence" value="ECO:0007669"/>
    <property type="project" value="UniProtKB-UniRule"/>
</dbReference>
<keyword evidence="7 10" id="KW-0067">ATP-binding</keyword>
<evidence type="ECO:0000256" key="8">
    <source>
        <dbReference type="ARBA" id="ARBA00022989"/>
    </source>
</evidence>
<evidence type="ECO:0000313" key="13">
    <source>
        <dbReference type="Proteomes" id="UP000236893"/>
    </source>
</evidence>
<dbReference type="InterPro" id="IPR045585">
    <property type="entry name" value="CdaA_N"/>
</dbReference>
<evidence type="ECO:0000313" key="12">
    <source>
        <dbReference type="EMBL" id="POY39363.1"/>
    </source>
</evidence>
<dbReference type="RefSeq" id="WP_103787465.1">
    <property type="nucleotide sequence ID" value="NZ_PQVF01000001.1"/>
</dbReference>
<dbReference type="InterPro" id="IPR003390">
    <property type="entry name" value="DNA_integrity_scan_DisA_N"/>
</dbReference>
<dbReference type="Gene3D" id="3.40.1700.10">
    <property type="entry name" value="DNA integrity scanning protein, DisA, N-terminal domain"/>
    <property type="match status" value="1"/>
</dbReference>
<dbReference type="EMBL" id="PQVF01000001">
    <property type="protein sequence ID" value="POY39363.1"/>
    <property type="molecule type" value="Genomic_DNA"/>
</dbReference>
<evidence type="ECO:0000256" key="4">
    <source>
        <dbReference type="ARBA" id="ARBA00022692"/>
    </source>
</evidence>
<comment type="subunit">
    <text evidence="10">Probably a homodimer.</text>
</comment>
<dbReference type="GO" id="GO:0006171">
    <property type="term" value="P:cAMP biosynthetic process"/>
    <property type="evidence" value="ECO:0007669"/>
    <property type="project" value="InterPro"/>
</dbReference>
<gene>
    <name evidence="10" type="primary">dacA</name>
    <name evidence="12" type="ORF">C3K47_02370</name>
</gene>
<comment type="function">
    <text evidence="10">Catalyzes the condensation of 2 ATP molecules into cyclic di-AMP (c-di-AMP), a second messenger used to regulate differing processes in different bacteria.</text>
</comment>
<reference evidence="12 13" key="1">
    <citation type="submission" date="2018-01" db="EMBL/GenBank/DDBJ databases">
        <authorList>
            <person name="Gaut B.S."/>
            <person name="Morton B.R."/>
            <person name="Clegg M.T."/>
            <person name="Duvall M.R."/>
        </authorList>
    </citation>
    <scope>NUCLEOTIDE SEQUENCE [LARGE SCALE GENOMIC DNA]</scope>
    <source>
        <strain evidence="12 13">HR-AV</strain>
    </source>
</reference>
<keyword evidence="8 10" id="KW-1133">Transmembrane helix</keyword>
<comment type="caution">
    <text evidence="10">Lacks conserved residue(s) required for the propagation of feature annotation.</text>
</comment>
<dbReference type="HAMAP" id="MF_01499">
    <property type="entry name" value="DacA"/>
    <property type="match status" value="1"/>
</dbReference>
<evidence type="ECO:0000256" key="2">
    <source>
        <dbReference type="ARBA" id="ARBA00022475"/>
    </source>
</evidence>
<dbReference type="GO" id="GO:0106408">
    <property type="term" value="F:diadenylate cyclase activity"/>
    <property type="evidence" value="ECO:0007669"/>
    <property type="project" value="UniProtKB-EC"/>
</dbReference>
<protein>
    <recommendedName>
        <fullName evidence="10">Diadenylate cyclase</fullName>
        <shortName evidence="10">DAC</shortName>
        <ecNumber evidence="10">2.7.7.85</ecNumber>
    </recommendedName>
    <alternativeName>
        <fullName evidence="10">Cyclic-di-AMP synthase</fullName>
        <shortName evidence="10">c-di-AMP synthase</shortName>
    </alternativeName>
</protein>
<dbReference type="EC" id="2.7.7.85" evidence="10"/>
<dbReference type="NCBIfam" id="TIGR00159">
    <property type="entry name" value="diadenylate cyclase CdaA"/>
    <property type="match status" value="1"/>
</dbReference>
<evidence type="ECO:0000259" key="11">
    <source>
        <dbReference type="PROSITE" id="PS51794"/>
    </source>
</evidence>
<evidence type="ECO:0000256" key="7">
    <source>
        <dbReference type="ARBA" id="ARBA00022840"/>
    </source>
</evidence>
<dbReference type="InterPro" id="IPR014046">
    <property type="entry name" value="C-di-AMP_synthase"/>
</dbReference>
<feature type="transmembrane region" description="Helical" evidence="10">
    <location>
        <begin position="6"/>
        <end position="30"/>
    </location>
</feature>
<comment type="catalytic activity">
    <reaction evidence="1 10">
        <text>2 ATP = 3',3'-c-di-AMP + 2 diphosphate</text>
        <dbReference type="Rhea" id="RHEA:35655"/>
        <dbReference type="ChEBI" id="CHEBI:30616"/>
        <dbReference type="ChEBI" id="CHEBI:33019"/>
        <dbReference type="ChEBI" id="CHEBI:71500"/>
        <dbReference type="EC" id="2.7.7.85"/>
    </reaction>
</comment>
<dbReference type="PANTHER" id="PTHR34185:SF1">
    <property type="entry name" value="DIADENYLATE CYCLASE"/>
    <property type="match status" value="1"/>
</dbReference>
<evidence type="ECO:0000256" key="1">
    <source>
        <dbReference type="ARBA" id="ARBA00000877"/>
    </source>
</evidence>
<feature type="domain" description="DAC" evidence="11">
    <location>
        <begin position="83"/>
        <end position="253"/>
    </location>
</feature>
<keyword evidence="5 10" id="KW-0548">Nucleotidyltransferase</keyword>
<dbReference type="InterPro" id="IPR050338">
    <property type="entry name" value="DisA"/>
</dbReference>
<proteinExistence type="inferred from homology"/>
<dbReference type="InterPro" id="IPR036888">
    <property type="entry name" value="DNA_integrity_DisA_N_sf"/>
</dbReference>
<sequence length="265" mass="30171">MDSFDLVFSNFGIFDLIDIILVAILIYLFYSLLRGTIAINILIGYLLIYLFYWLVKSLNMRLLTLLFNGFFQVGVIALIIVFQPEIRKFLLMIGKNFKLYRNEYWYRFFVRNKTIQKEVGSAQIKPILDACKSMQENKVGALIIFAKNSEEEHFYKNGEEIEGTVSKRLLESIFSKTSPLHDGAVIICEGRLMAAACILPLTDNHDLPAYMGLRHRAALGISEVADVAALVVSEETGNLAYARQGKIKSNISLQELEKNLRKDLI</sequence>
<feature type="transmembrane region" description="Helical" evidence="10">
    <location>
        <begin position="37"/>
        <end position="55"/>
    </location>
</feature>
<dbReference type="GO" id="GO:0004016">
    <property type="term" value="F:adenylate cyclase activity"/>
    <property type="evidence" value="ECO:0007669"/>
    <property type="project" value="UniProtKB-UniRule"/>
</dbReference>
<evidence type="ECO:0000256" key="3">
    <source>
        <dbReference type="ARBA" id="ARBA00022679"/>
    </source>
</evidence>
<evidence type="ECO:0000256" key="10">
    <source>
        <dbReference type="HAMAP-Rule" id="MF_01499"/>
    </source>
</evidence>
<dbReference type="AlphaFoldDB" id="A0A2S5AB86"/>
<dbReference type="Pfam" id="PF19293">
    <property type="entry name" value="CdaA_N"/>
    <property type="match status" value="1"/>
</dbReference>
<comment type="caution">
    <text evidence="12">The sequence shown here is derived from an EMBL/GenBank/DDBJ whole genome shotgun (WGS) entry which is preliminary data.</text>
</comment>
<keyword evidence="3 10" id="KW-0808">Transferase</keyword>
<dbReference type="InterPro" id="IPR034701">
    <property type="entry name" value="CdaA"/>
</dbReference>
<name>A0A2S5AB86_9SPHI</name>
<dbReference type="PANTHER" id="PTHR34185">
    <property type="entry name" value="DIADENYLATE CYCLASE"/>
    <property type="match status" value="1"/>
</dbReference>
<evidence type="ECO:0000256" key="9">
    <source>
        <dbReference type="ARBA" id="ARBA00023136"/>
    </source>
</evidence>
<keyword evidence="13" id="KW-1185">Reference proteome</keyword>